<feature type="signal peptide" evidence="1">
    <location>
        <begin position="1"/>
        <end position="19"/>
    </location>
</feature>
<keyword evidence="1" id="KW-0732">Signal</keyword>
<dbReference type="Pfam" id="PF09912">
    <property type="entry name" value="DUF2141"/>
    <property type="match status" value="1"/>
</dbReference>
<dbReference type="Proteomes" id="UP001139199">
    <property type="component" value="Unassembled WGS sequence"/>
</dbReference>
<gene>
    <name evidence="2" type="ORF">LG649_08600</name>
</gene>
<evidence type="ECO:0000313" key="2">
    <source>
        <dbReference type="EMBL" id="MCB4798903.1"/>
    </source>
</evidence>
<proteinExistence type="predicted"/>
<sequence length="141" mass="15738">MKTLTSIILLTLSTFFGNAQESEEKGQSITVTIENITNNNGHVLLTLHNETTFMKAAPLKSEKSEIKEGKVIITFKNILPGTYAIIGTHDQNDNNRMDFYDTGMPKESYGVSNNPVMYGPPEFAQAKFMVTNKNLDLNITF</sequence>
<keyword evidence="3" id="KW-1185">Reference proteome</keyword>
<comment type="caution">
    <text evidence="2">The sequence shown here is derived from an EMBL/GenBank/DDBJ whole genome shotgun (WGS) entry which is preliminary data.</text>
</comment>
<dbReference type="EMBL" id="JAJAPW010000003">
    <property type="protein sequence ID" value="MCB4798903.1"/>
    <property type="molecule type" value="Genomic_DNA"/>
</dbReference>
<protein>
    <submittedName>
        <fullName evidence="2">DUF2141 domain-containing protein</fullName>
    </submittedName>
</protein>
<accession>A0A9X1I1M6</accession>
<reference evidence="2" key="1">
    <citation type="submission" date="2021-10" db="EMBL/GenBank/DDBJ databases">
        <title>Tamlana sargassums sp. nov., and Tamlana laminarinivorans sp. nov., two new bacteria isolated from the brown alga.</title>
        <authorList>
            <person name="Li J."/>
        </authorList>
    </citation>
    <scope>NUCLEOTIDE SEQUENCE</scope>
    <source>
        <strain evidence="2">PT2-4</strain>
    </source>
</reference>
<organism evidence="2 3">
    <name type="scientific">Neotamlana laminarinivorans</name>
    <dbReference type="NCBI Taxonomy" id="2883124"/>
    <lineage>
        <taxon>Bacteria</taxon>
        <taxon>Pseudomonadati</taxon>
        <taxon>Bacteroidota</taxon>
        <taxon>Flavobacteriia</taxon>
        <taxon>Flavobacteriales</taxon>
        <taxon>Flavobacteriaceae</taxon>
        <taxon>Neotamlana</taxon>
    </lineage>
</organism>
<name>A0A9X1I1M6_9FLAO</name>
<evidence type="ECO:0000256" key="1">
    <source>
        <dbReference type="SAM" id="SignalP"/>
    </source>
</evidence>
<dbReference type="AlphaFoldDB" id="A0A9X1I1M6"/>
<dbReference type="InterPro" id="IPR018673">
    <property type="entry name" value="DUF2141"/>
</dbReference>
<feature type="chain" id="PRO_5040965947" evidence="1">
    <location>
        <begin position="20"/>
        <end position="141"/>
    </location>
</feature>
<evidence type="ECO:0000313" key="3">
    <source>
        <dbReference type="Proteomes" id="UP001139199"/>
    </source>
</evidence>
<dbReference type="RefSeq" id="WP_226543343.1">
    <property type="nucleotide sequence ID" value="NZ_JAJAPW010000003.1"/>
</dbReference>